<evidence type="ECO:0000313" key="3">
    <source>
        <dbReference type="Proteomes" id="UP001454036"/>
    </source>
</evidence>
<proteinExistence type="predicted"/>
<evidence type="ECO:0000313" key="2">
    <source>
        <dbReference type="EMBL" id="GAA0150759.1"/>
    </source>
</evidence>
<reference evidence="2 3" key="1">
    <citation type="submission" date="2024-01" db="EMBL/GenBank/DDBJ databases">
        <title>The complete chloroplast genome sequence of Lithospermum erythrorhizon: insights into the phylogenetic relationship among Boraginaceae species and the maternal lineages of purple gromwells.</title>
        <authorList>
            <person name="Okada T."/>
            <person name="Watanabe K."/>
        </authorList>
    </citation>
    <scope>NUCLEOTIDE SEQUENCE [LARGE SCALE GENOMIC DNA]</scope>
</reference>
<comment type="caution">
    <text evidence="2">The sequence shown here is derived from an EMBL/GenBank/DDBJ whole genome shotgun (WGS) entry which is preliminary data.</text>
</comment>
<organism evidence="2 3">
    <name type="scientific">Lithospermum erythrorhizon</name>
    <name type="common">Purple gromwell</name>
    <name type="synonym">Lithospermum officinale var. erythrorhizon</name>
    <dbReference type="NCBI Taxonomy" id="34254"/>
    <lineage>
        <taxon>Eukaryota</taxon>
        <taxon>Viridiplantae</taxon>
        <taxon>Streptophyta</taxon>
        <taxon>Embryophyta</taxon>
        <taxon>Tracheophyta</taxon>
        <taxon>Spermatophyta</taxon>
        <taxon>Magnoliopsida</taxon>
        <taxon>eudicotyledons</taxon>
        <taxon>Gunneridae</taxon>
        <taxon>Pentapetalae</taxon>
        <taxon>asterids</taxon>
        <taxon>lamiids</taxon>
        <taxon>Boraginales</taxon>
        <taxon>Boraginaceae</taxon>
        <taxon>Boraginoideae</taxon>
        <taxon>Lithospermeae</taxon>
        <taxon>Lithospermum</taxon>
    </lineage>
</organism>
<keyword evidence="3" id="KW-1185">Reference proteome</keyword>
<feature type="compositionally biased region" description="Basic and acidic residues" evidence="1">
    <location>
        <begin position="161"/>
        <end position="179"/>
    </location>
</feature>
<dbReference type="AlphaFoldDB" id="A0AAV3PGI5"/>
<dbReference type="EMBL" id="BAABME010017623">
    <property type="protein sequence ID" value="GAA0150759.1"/>
    <property type="molecule type" value="Genomic_DNA"/>
</dbReference>
<feature type="region of interest" description="Disordered" evidence="1">
    <location>
        <begin position="1"/>
        <end position="72"/>
    </location>
</feature>
<accession>A0AAV3PGI5</accession>
<gene>
    <name evidence="2" type="ORF">LIER_37176</name>
</gene>
<dbReference type="Proteomes" id="UP001454036">
    <property type="component" value="Unassembled WGS sequence"/>
</dbReference>
<protein>
    <submittedName>
        <fullName evidence="2">Uncharacterized protein</fullName>
    </submittedName>
</protein>
<evidence type="ECO:0000256" key="1">
    <source>
        <dbReference type="SAM" id="MobiDB-lite"/>
    </source>
</evidence>
<name>A0AAV3PGI5_LITER</name>
<feature type="region of interest" description="Disordered" evidence="1">
    <location>
        <begin position="156"/>
        <end position="179"/>
    </location>
</feature>
<sequence>MWLGTVAYTPPPRRGVTGSGLDNAGRNPIGKRKQIGLSLQPAGPTPRESDWRHPPEGVTHGVPSPARPPWSALGTTSLTNLRRGGGRLSCCPPEPWMRKPPETAAYPWDALGVRRATIGYEGEAMLTPPADLKGLREAMRFVRAMEKYSSLVAGKRGKGSCVERKSTDGERQRHALLEL</sequence>